<organism evidence="1">
    <name type="scientific">bioreactor metagenome</name>
    <dbReference type="NCBI Taxonomy" id="1076179"/>
    <lineage>
        <taxon>unclassified sequences</taxon>
        <taxon>metagenomes</taxon>
        <taxon>ecological metagenomes</taxon>
    </lineage>
</organism>
<protein>
    <submittedName>
        <fullName evidence="1">Uncharacterized protein</fullName>
    </submittedName>
</protein>
<accession>A0A645C2X9</accession>
<comment type="caution">
    <text evidence="1">The sequence shown here is derived from an EMBL/GenBank/DDBJ whole genome shotgun (WGS) entry which is preliminary data.</text>
</comment>
<evidence type="ECO:0000313" key="1">
    <source>
        <dbReference type="EMBL" id="MPM72130.1"/>
    </source>
</evidence>
<sequence length="264" mass="29663">MPADHHLRGSLAVGLPDLGQQRVVQQRVRLGGRPPTRTVAAPERAPRLGHDTVIIIECPCQVLRKVGMQLDLIDRRGDRPVIQQSLQMVRLVVRHADRPSTPGLRDHLERAPRLKEPLRIAQRPVNQVQIDIVEAETLQTRIESRQRRVVSLIGVPQLGGDEDLVARYGRFPQALAHRRLVTVDARGVDVPVAGLVDRETHCILSVLVAGLPHAKTQLRNPDPIVEGDKRHRGRRARARRHLRHFIETQRPARAGARNSTISHI</sequence>
<gene>
    <name evidence="1" type="ORF">SDC9_119103</name>
</gene>
<proteinExistence type="predicted"/>
<dbReference type="EMBL" id="VSSQ01024547">
    <property type="protein sequence ID" value="MPM72130.1"/>
    <property type="molecule type" value="Genomic_DNA"/>
</dbReference>
<reference evidence="1" key="1">
    <citation type="submission" date="2019-08" db="EMBL/GenBank/DDBJ databases">
        <authorList>
            <person name="Kucharzyk K."/>
            <person name="Murdoch R.W."/>
            <person name="Higgins S."/>
            <person name="Loffler F."/>
        </authorList>
    </citation>
    <scope>NUCLEOTIDE SEQUENCE</scope>
</reference>
<dbReference type="AlphaFoldDB" id="A0A645C2X9"/>
<name>A0A645C2X9_9ZZZZ</name>